<sequence>MATVMLDGNRMDISTGTTLGDLLPDHDPSLSIAIIKPGISSHTETRQYLLKTTAGEIVVEISGEEKLPLPSLPSGLEVRWQERQTVSIGIFPAIFAPARRPSRYERGDLILGCGGYDPAQSMLVFSRKTHSADHGAAGDGGVLGQVVSGRGVMDRLGPGDKILGIEPVISFSESVDAFTTTDMGFEVSDGMQIISHVRIEAQGYDSAIQRYTNLAAKSVELMLLALRSGKFTGSQRMSTHIRCDTLAGTSVPYEAGSSRREGSVMLRTSGKKQGSVYIYTEDLPRSLAHTRTGQVVHGIEIAKIAKEGDSFEVRVTPAKFDLVGVSLDKAIPFASSQGVKLIPDREEPDRIIISQEPATTLDVLYEGRVEVKTVPGSQVIDIILDDLHAPETCRIFREITGLKFHDVGRLPLFFAFDDVYLFETKVPKTINIKPENTPEDEVTAGAFAMTNESRKGAGMVGVRTNDNSEFGPTSEPFSGTNVLGRVVDLEKLSALKEGDMVYFREVHQ</sequence>
<name>A0A2V2N333_9EURY</name>
<gene>
    <name evidence="3" type="ORF">DK846_14490</name>
</gene>
<dbReference type="Pfam" id="PF26548">
    <property type="entry name" value="DUF8179"/>
    <property type="match status" value="1"/>
</dbReference>
<proteinExistence type="inferred from homology"/>
<evidence type="ECO:0000256" key="1">
    <source>
        <dbReference type="HAMAP-Rule" id="MF_01089"/>
    </source>
</evidence>
<dbReference type="OrthoDB" id="140355at2157"/>
<dbReference type="Proteomes" id="UP000245657">
    <property type="component" value="Unassembled WGS sequence"/>
</dbReference>
<dbReference type="InterPro" id="IPR058492">
    <property type="entry name" value="DUF8179"/>
</dbReference>
<dbReference type="HAMAP" id="MF_01089">
    <property type="entry name" value="UPF0288"/>
    <property type="match status" value="1"/>
</dbReference>
<evidence type="ECO:0000259" key="2">
    <source>
        <dbReference type="Pfam" id="PF26548"/>
    </source>
</evidence>
<dbReference type="RefSeq" id="WP_109969710.1">
    <property type="nucleotide sequence ID" value="NZ_CP176093.1"/>
</dbReference>
<comment type="caution">
    <text evidence="3">The sequence shown here is derived from an EMBL/GenBank/DDBJ whole genome shotgun (WGS) entry which is preliminary data.</text>
</comment>
<evidence type="ECO:0000313" key="4">
    <source>
        <dbReference type="Proteomes" id="UP000245657"/>
    </source>
</evidence>
<protein>
    <recommendedName>
        <fullName evidence="1">UPF0288 protein DK846_14490</fullName>
    </recommendedName>
</protein>
<comment type="similarity">
    <text evidence="1">Belongs to the UPF0288 family.</text>
</comment>
<dbReference type="NCBIfam" id="TIGR03268">
    <property type="entry name" value="methan_mark_3"/>
    <property type="match status" value="1"/>
</dbReference>
<feature type="domain" description="Putative peptidyl-prolyl cis-trans isomerase" evidence="2">
    <location>
        <begin position="380"/>
        <end position="505"/>
    </location>
</feature>
<organism evidence="3 4">
    <name type="scientific">Methanospirillum lacunae</name>
    <dbReference type="NCBI Taxonomy" id="668570"/>
    <lineage>
        <taxon>Archaea</taxon>
        <taxon>Methanobacteriati</taxon>
        <taxon>Methanobacteriota</taxon>
        <taxon>Stenosarchaea group</taxon>
        <taxon>Methanomicrobia</taxon>
        <taxon>Methanomicrobiales</taxon>
        <taxon>Methanospirillaceae</taxon>
        <taxon>Methanospirillum</taxon>
    </lineage>
</organism>
<evidence type="ECO:0000313" key="3">
    <source>
        <dbReference type="EMBL" id="PWR70597.1"/>
    </source>
</evidence>
<dbReference type="EMBL" id="QGMY01000011">
    <property type="protein sequence ID" value="PWR70597.1"/>
    <property type="molecule type" value="Genomic_DNA"/>
</dbReference>
<accession>A0A2V2N333</accession>
<dbReference type="PIRSF" id="PIRSF005852">
    <property type="entry name" value="UCP005852"/>
    <property type="match status" value="1"/>
</dbReference>
<dbReference type="AlphaFoldDB" id="A0A2V2N333"/>
<reference evidence="3 4" key="1">
    <citation type="submission" date="2018-05" db="EMBL/GenBank/DDBJ databases">
        <title>Draft genome of Methanospirillum lacunae Ki8-1.</title>
        <authorList>
            <person name="Dueholm M.S."/>
            <person name="Nielsen P.H."/>
            <person name="Bakmann L.F."/>
            <person name="Otzen D.E."/>
        </authorList>
    </citation>
    <scope>NUCLEOTIDE SEQUENCE [LARGE SCALE GENOMIC DNA]</scope>
    <source>
        <strain evidence="3 4">Ki8-1</strain>
    </source>
</reference>
<dbReference type="GeneID" id="97547677"/>
<dbReference type="InterPro" id="IPR016466">
    <property type="entry name" value="Methan_mark_3"/>
</dbReference>
<keyword evidence="4" id="KW-1185">Reference proteome</keyword>